<dbReference type="InterPro" id="IPR035923">
    <property type="entry name" value="TT1751-like_sf"/>
</dbReference>
<reference evidence="2 3" key="1">
    <citation type="submission" date="2023-06" db="EMBL/GenBank/DDBJ databases">
        <authorList>
            <person name="Oyuntsetseg B."/>
            <person name="Kim S.B."/>
        </authorList>
    </citation>
    <scope>NUCLEOTIDE SEQUENCE [LARGE SCALE GENOMIC DNA]</scope>
    <source>
        <strain evidence="2 3">2-15</strain>
    </source>
</reference>
<dbReference type="EMBL" id="CP127294">
    <property type="protein sequence ID" value="WIX76496.1"/>
    <property type="molecule type" value="Genomic_DNA"/>
</dbReference>
<name>A0A9Y2MSD6_9PSEU</name>
<protein>
    <submittedName>
        <fullName evidence="2">DUF302 domain-containing protein</fullName>
    </submittedName>
</protein>
<keyword evidence="3" id="KW-1185">Reference proteome</keyword>
<dbReference type="SUPFAM" id="SSF103247">
    <property type="entry name" value="TT1751-like"/>
    <property type="match status" value="1"/>
</dbReference>
<dbReference type="KEGG" id="acab:QRX50_34215"/>
<feature type="domain" description="DUF302" evidence="1">
    <location>
        <begin position="37"/>
        <end position="98"/>
    </location>
</feature>
<dbReference type="Pfam" id="PF03625">
    <property type="entry name" value="DUF302"/>
    <property type="match status" value="1"/>
</dbReference>
<dbReference type="InterPro" id="IPR005180">
    <property type="entry name" value="DUF302"/>
</dbReference>
<evidence type="ECO:0000313" key="3">
    <source>
        <dbReference type="Proteomes" id="UP001236014"/>
    </source>
</evidence>
<accession>A0A9Y2MSD6</accession>
<dbReference type="CDD" id="cd14797">
    <property type="entry name" value="DUF302"/>
    <property type="match status" value="1"/>
</dbReference>
<organism evidence="2 3">
    <name type="scientific">Amycolatopsis carbonis</name>
    <dbReference type="NCBI Taxonomy" id="715471"/>
    <lineage>
        <taxon>Bacteria</taxon>
        <taxon>Bacillati</taxon>
        <taxon>Actinomycetota</taxon>
        <taxon>Actinomycetes</taxon>
        <taxon>Pseudonocardiales</taxon>
        <taxon>Pseudonocardiaceae</taxon>
        <taxon>Amycolatopsis</taxon>
    </lineage>
</organism>
<sequence length="132" mass="13516">MAGEGLVTVASSRPVGETVDRLVELAENAGLVVFARIDHAANAVAAGLELRPMQLLVFGHGRGGTPLLADGPTSGLDLPLKVLAWEDDQGAVHVTYNDATWLAERHNLGDASAAAVAALGKGLVTLVGKATE</sequence>
<dbReference type="PANTHER" id="PTHR38342:SF2">
    <property type="entry name" value="INNER MEMBRANE OR EXPORTED"/>
    <property type="match status" value="1"/>
</dbReference>
<dbReference type="RefSeq" id="WP_285967244.1">
    <property type="nucleotide sequence ID" value="NZ_CP127294.1"/>
</dbReference>
<evidence type="ECO:0000313" key="2">
    <source>
        <dbReference type="EMBL" id="WIX76496.1"/>
    </source>
</evidence>
<gene>
    <name evidence="2" type="ORF">QRX50_34215</name>
</gene>
<evidence type="ECO:0000259" key="1">
    <source>
        <dbReference type="Pfam" id="PF03625"/>
    </source>
</evidence>
<dbReference type="Gene3D" id="3.30.310.70">
    <property type="entry name" value="TT1751-like domain"/>
    <property type="match status" value="1"/>
</dbReference>
<dbReference type="PANTHER" id="PTHR38342">
    <property type="entry name" value="SLR5037 PROTEIN"/>
    <property type="match status" value="1"/>
</dbReference>
<dbReference type="Proteomes" id="UP001236014">
    <property type="component" value="Chromosome"/>
</dbReference>
<dbReference type="AlphaFoldDB" id="A0A9Y2MSD6"/>
<proteinExistence type="predicted"/>